<dbReference type="InterPro" id="IPR006162">
    <property type="entry name" value="Ppantetheine_attach_site"/>
</dbReference>
<dbReference type="EMBL" id="JAUUCC010000002">
    <property type="protein sequence ID" value="MEE2049166.1"/>
    <property type="molecule type" value="Genomic_DNA"/>
</dbReference>
<evidence type="ECO:0000256" key="2">
    <source>
        <dbReference type="ARBA" id="ARBA00022553"/>
    </source>
</evidence>
<comment type="caution">
    <text evidence="4">The sequence shown here is derived from an EMBL/GenBank/DDBJ whole genome shotgun (WGS) entry which is preliminary data.</text>
</comment>
<reference evidence="4 5" key="1">
    <citation type="submission" date="2023-07" db="EMBL/GenBank/DDBJ databases">
        <authorList>
            <person name="Girao M."/>
            <person name="Carvalho M.F."/>
        </authorList>
    </citation>
    <scope>NUCLEOTIDE SEQUENCE [LARGE SCALE GENOMIC DNA]</scope>
    <source>
        <strain evidence="4 5">66/93</strain>
    </source>
</reference>
<dbReference type="Gene3D" id="1.10.1200.10">
    <property type="entry name" value="ACP-like"/>
    <property type="match status" value="1"/>
</dbReference>
<accession>A0ABU7KIP7</accession>
<dbReference type="SUPFAM" id="SSF47336">
    <property type="entry name" value="ACP-like"/>
    <property type="match status" value="1"/>
</dbReference>
<sequence>MAESRITIEEQVELISACAGIRTDVGTASSQTFDELGVDSLGVLGIVAEIERRTGLKLGAEAEQAPSPAALMALVNGDVPVHMEGA</sequence>
<evidence type="ECO:0000313" key="5">
    <source>
        <dbReference type="Proteomes" id="UP001348641"/>
    </source>
</evidence>
<dbReference type="PROSITE" id="PS00012">
    <property type="entry name" value="PHOSPHOPANTETHEINE"/>
    <property type="match status" value="1"/>
</dbReference>
<evidence type="ECO:0000259" key="3">
    <source>
        <dbReference type="PROSITE" id="PS50075"/>
    </source>
</evidence>
<feature type="domain" description="Carrier" evidence="3">
    <location>
        <begin position="5"/>
        <end position="83"/>
    </location>
</feature>
<dbReference type="Proteomes" id="UP001348641">
    <property type="component" value="Unassembled WGS sequence"/>
</dbReference>
<proteinExistence type="predicted"/>
<protein>
    <submittedName>
        <fullName evidence="4">Acyl carrier protein</fullName>
    </submittedName>
</protein>
<keyword evidence="2" id="KW-0597">Phosphoprotein</keyword>
<dbReference type="PROSITE" id="PS50075">
    <property type="entry name" value="CARRIER"/>
    <property type="match status" value="1"/>
</dbReference>
<evidence type="ECO:0000256" key="1">
    <source>
        <dbReference type="ARBA" id="ARBA00022450"/>
    </source>
</evidence>
<dbReference type="InterPro" id="IPR036736">
    <property type="entry name" value="ACP-like_sf"/>
</dbReference>
<gene>
    <name evidence="4" type="ORF">Q8A49_01485</name>
</gene>
<evidence type="ECO:0000313" key="4">
    <source>
        <dbReference type="EMBL" id="MEE2049166.1"/>
    </source>
</evidence>
<dbReference type="RefSeq" id="WP_330156460.1">
    <property type="nucleotide sequence ID" value="NZ_BAAAJA010000013.1"/>
</dbReference>
<dbReference type="InterPro" id="IPR009081">
    <property type="entry name" value="PP-bd_ACP"/>
</dbReference>
<name>A0ABU7KIP7_9ACTN</name>
<organism evidence="4 5">
    <name type="scientific">Nocardiopsis tropica</name>
    <dbReference type="NCBI Taxonomy" id="109330"/>
    <lineage>
        <taxon>Bacteria</taxon>
        <taxon>Bacillati</taxon>
        <taxon>Actinomycetota</taxon>
        <taxon>Actinomycetes</taxon>
        <taxon>Streptosporangiales</taxon>
        <taxon>Nocardiopsidaceae</taxon>
        <taxon>Nocardiopsis</taxon>
    </lineage>
</organism>
<dbReference type="Pfam" id="PF00550">
    <property type="entry name" value="PP-binding"/>
    <property type="match status" value="1"/>
</dbReference>
<keyword evidence="1" id="KW-0596">Phosphopantetheine</keyword>